<evidence type="ECO:0000256" key="1">
    <source>
        <dbReference type="ARBA" id="ARBA00002591"/>
    </source>
</evidence>
<keyword evidence="10" id="KW-0969">Cilium</keyword>
<comment type="similarity">
    <text evidence="4">Belongs to the FlgH family.</text>
</comment>
<feature type="chain" id="PRO_5009285205" evidence="9">
    <location>
        <begin position="24"/>
        <end position="236"/>
    </location>
</feature>
<gene>
    <name evidence="10" type="ORF">SAMN05421819_0644</name>
</gene>
<comment type="subcellular location">
    <subcellularLocation>
        <location evidence="2">Bacterial flagellum basal body</location>
    </subcellularLocation>
    <subcellularLocation>
        <location evidence="3">Cell outer membrane</location>
    </subcellularLocation>
</comment>
<evidence type="ECO:0000256" key="6">
    <source>
        <dbReference type="ARBA" id="ARBA00023136"/>
    </source>
</evidence>
<evidence type="ECO:0000256" key="8">
    <source>
        <dbReference type="ARBA" id="ARBA00023237"/>
    </source>
</evidence>
<evidence type="ECO:0000313" key="11">
    <source>
        <dbReference type="Proteomes" id="UP000236728"/>
    </source>
</evidence>
<dbReference type="Proteomes" id="UP000236728">
    <property type="component" value="Unassembled WGS sequence"/>
</dbReference>
<evidence type="ECO:0000256" key="4">
    <source>
        <dbReference type="ARBA" id="ARBA00006929"/>
    </source>
</evidence>
<accession>A0A1H5TMC9</accession>
<evidence type="ECO:0000256" key="2">
    <source>
        <dbReference type="ARBA" id="ARBA00004117"/>
    </source>
</evidence>
<evidence type="ECO:0000256" key="9">
    <source>
        <dbReference type="SAM" id="SignalP"/>
    </source>
</evidence>
<dbReference type="InterPro" id="IPR000527">
    <property type="entry name" value="Flag_Lring"/>
</dbReference>
<dbReference type="GO" id="GO:0071973">
    <property type="term" value="P:bacterial-type flagellum-dependent cell motility"/>
    <property type="evidence" value="ECO:0007669"/>
    <property type="project" value="InterPro"/>
</dbReference>
<keyword evidence="10" id="KW-0282">Flagellum</keyword>
<sequence>MRSALKTILMLGCVGLVSINAHAFGKEKKPKPTAEDLRAQYVARFSGKNVAVADEHTLGSLWSSTGPMTDVSTDYKATRLNDTITIVVSVQTTAAQSGSVNTSRAFAHNSAITGIMGQTPSVLNPLLAANSTTTLKGSGQTASSTAFQTSLTGQVIAVLPNGNLIVEAHREIFMNNQHEDVMVRGLLRPGDIGPQNAVPSSALSNLEIEMKGKGIISDGTKPLNPITKAILWLFGF</sequence>
<keyword evidence="11" id="KW-1185">Reference proteome</keyword>
<proteinExistence type="inferred from homology"/>
<dbReference type="Pfam" id="PF02107">
    <property type="entry name" value="FlgH"/>
    <property type="match status" value="1"/>
</dbReference>
<dbReference type="RefSeq" id="WP_235011315.1">
    <property type="nucleotide sequence ID" value="NZ_FNVA01000001.1"/>
</dbReference>
<dbReference type="PANTHER" id="PTHR34933:SF1">
    <property type="entry name" value="FLAGELLAR L-RING PROTEIN"/>
    <property type="match status" value="1"/>
</dbReference>
<dbReference type="EMBL" id="FNVA01000001">
    <property type="protein sequence ID" value="SEF63177.1"/>
    <property type="molecule type" value="Genomic_DNA"/>
</dbReference>
<feature type="signal peptide" evidence="9">
    <location>
        <begin position="1"/>
        <end position="23"/>
    </location>
</feature>
<dbReference type="GO" id="GO:0009279">
    <property type="term" value="C:cell outer membrane"/>
    <property type="evidence" value="ECO:0007669"/>
    <property type="project" value="UniProtKB-SubCell"/>
</dbReference>
<protein>
    <submittedName>
        <fullName evidence="10">Flagellar L-ring protein FlgH</fullName>
    </submittedName>
</protein>
<evidence type="ECO:0000313" key="10">
    <source>
        <dbReference type="EMBL" id="SEF63177.1"/>
    </source>
</evidence>
<dbReference type="GO" id="GO:0003774">
    <property type="term" value="F:cytoskeletal motor activity"/>
    <property type="evidence" value="ECO:0007669"/>
    <property type="project" value="InterPro"/>
</dbReference>
<reference evidence="10 11" key="1">
    <citation type="submission" date="2016-10" db="EMBL/GenBank/DDBJ databases">
        <authorList>
            <person name="de Groot N.N."/>
        </authorList>
    </citation>
    <scope>NUCLEOTIDE SEQUENCE [LARGE SCALE GENOMIC DNA]</scope>
    <source>
        <strain evidence="10 11">DSM 22489</strain>
    </source>
</reference>
<keyword evidence="8" id="KW-0998">Cell outer membrane</keyword>
<dbReference type="PRINTS" id="PR01008">
    <property type="entry name" value="FLGLRINGFLGH"/>
</dbReference>
<evidence type="ECO:0000256" key="5">
    <source>
        <dbReference type="ARBA" id="ARBA00022729"/>
    </source>
</evidence>
<dbReference type="AlphaFoldDB" id="A0A1H5TMC9"/>
<comment type="function">
    <text evidence="1">Assembles around the rod to form the L-ring and probably protects the motor/basal body from shearing forces during rotation.</text>
</comment>
<organism evidence="10 11">
    <name type="scientific">Bryocella elongata</name>
    <dbReference type="NCBI Taxonomy" id="863522"/>
    <lineage>
        <taxon>Bacteria</taxon>
        <taxon>Pseudomonadati</taxon>
        <taxon>Acidobacteriota</taxon>
        <taxon>Terriglobia</taxon>
        <taxon>Terriglobales</taxon>
        <taxon>Acidobacteriaceae</taxon>
        <taxon>Bryocella</taxon>
    </lineage>
</organism>
<keyword evidence="5 9" id="KW-0732">Signal</keyword>
<keyword evidence="7" id="KW-0975">Bacterial flagellum</keyword>
<dbReference type="PANTHER" id="PTHR34933">
    <property type="entry name" value="FLAGELLAR L-RING PROTEIN"/>
    <property type="match status" value="1"/>
</dbReference>
<name>A0A1H5TMC9_9BACT</name>
<evidence type="ECO:0000256" key="3">
    <source>
        <dbReference type="ARBA" id="ARBA00004442"/>
    </source>
</evidence>
<evidence type="ECO:0000256" key="7">
    <source>
        <dbReference type="ARBA" id="ARBA00023143"/>
    </source>
</evidence>
<keyword evidence="6" id="KW-0472">Membrane</keyword>
<dbReference type="GO" id="GO:0009427">
    <property type="term" value="C:bacterial-type flagellum basal body, distal rod, L ring"/>
    <property type="evidence" value="ECO:0007669"/>
    <property type="project" value="InterPro"/>
</dbReference>
<keyword evidence="10" id="KW-0966">Cell projection</keyword>